<feature type="region of interest" description="Disordered" evidence="2">
    <location>
        <begin position="1014"/>
        <end position="1062"/>
    </location>
</feature>
<dbReference type="Proteomes" id="UP000324022">
    <property type="component" value="Unassembled WGS sequence"/>
</dbReference>
<dbReference type="EMBL" id="OOIN01000028">
    <property type="protein sequence ID" value="SPO29541.1"/>
    <property type="molecule type" value="Genomic_DNA"/>
</dbReference>
<keyword evidence="5" id="KW-1185">Reference proteome</keyword>
<dbReference type="OrthoDB" id="411646at2759"/>
<feature type="region of interest" description="Disordered" evidence="2">
    <location>
        <begin position="94"/>
        <end position="148"/>
    </location>
</feature>
<reference evidence="4 5" key="1">
    <citation type="submission" date="2018-03" db="EMBL/GenBank/DDBJ databases">
        <authorList>
            <person name="Guldener U."/>
        </authorList>
    </citation>
    <scope>NUCLEOTIDE SEQUENCE [LARGE SCALE GENOMIC DNA]</scope>
    <source>
        <strain evidence="4 5">NBRC100155</strain>
    </source>
</reference>
<organism evidence="4 5">
    <name type="scientific">Ustilago trichophora</name>
    <dbReference type="NCBI Taxonomy" id="86804"/>
    <lineage>
        <taxon>Eukaryota</taxon>
        <taxon>Fungi</taxon>
        <taxon>Dikarya</taxon>
        <taxon>Basidiomycota</taxon>
        <taxon>Ustilaginomycotina</taxon>
        <taxon>Ustilaginomycetes</taxon>
        <taxon>Ustilaginales</taxon>
        <taxon>Ustilaginaceae</taxon>
        <taxon>Ustilago</taxon>
    </lineage>
</organism>
<evidence type="ECO:0000313" key="4">
    <source>
        <dbReference type="EMBL" id="SPO29541.1"/>
    </source>
</evidence>
<sequence>MASAFTKLFLPSHRKRSSNTSSARRQEAPRPRFPTSSTFDLRHSIPEESSSATDTTFPSLASTSKLTVQHLNDHVSAPISDATLRRRSLAIDARRSYSSDTSRPGLPRSFSAYDVTSPLNPNIDAHHSYPTSSQPSPPPPVDDDDDVDSNPIFLQLSEESQLSHDWNLATLAVIPLARTLTAHAALHKDDLNDPHFVALHAFAPSKLYKHQFVSVRSLMQPSTPNNATPNLQDRYDWSYVTLTATIESDQKSVSITETMHASLATDKGEEDIPASATTKRTVNIVSEITIYRTLPTPTPAIPPDASGFQVTSRASTLKDAPAPSAKVRVISVDLPIALRRMPGAGASDLHDASTTHASHPPSSPDQETDASPSDLILDHIPPKRLFASDLAILANPSATSPRLAGALSNAFDVLFAAAHQFTASFVYVKGFDSYNAHRIRRGIWFKAWKAFEERLGSEHIARLSVEAFHRIKSLLENVVMGLVHTKMYGPIQDQLMDADLVTEEVLSEYNAFNVSLGDFGVQNVALRQRPSRLADAIAALGVGLGDDGGPGIDEALATGDIDLLKSTVHQAAYPAPLLAQTVVSDCIQTDLGLVSPTYPNAKQAVADSDLHRRTPLQILQTLRAAIDEIGWAAERIHQSSIRGSSSQERPPPLGTDDLLPILSYVFVRARPSRLCSMLYYARAFQLTDTATSPELQWALVTCDAVIAYLRTDPLRLCRRRSSSSIVVDPARKGSHSQSGSGGGANDTLSVRSMSSRSHQGSAAASSLQVSTLMARSPSAYDSSSVVEATPPQSPRSPFMPIDPSVTADHLSTSGSNSYFMRHGDVSTEHSGYAASEASPRLQAEGFKLPGLPASVSSRRNSRILQQRPTSIFSLSEDGDAVSLAQDTSIDTLDRRLSAAASQSPSRRLSMRDRTLSSSSSSTTHNDVQIRPQIVRTIKRSQAGSLYTSNRLERTSSNGSTASSSHVHVRVVGSPSMRAVDPISGRESPLINASPPKTDRRRSFDSWTAFSLFSSNAPQTGADAPSERAASVTTGAMNGGTVRSRHKPEHPTEASTASAGSAGIATSSGWLSWGAEAISGSRRNSISTTNSRSSSAIDTRIVSRSKTIGPESDDVNCQPEGVEAPPSSSEQHRNPQRPSSLRSTSSRASISDLTTTHIQWPSSSSGDASLTGSLSSLSGVGGGGGTVRSKRRYRGRFLSTSSATLAGSAAPLPPQVDRSSADLARPRSVHHHRQSMGSLSALRATMQLNVGGGGSSPPVGGTLSSPTSPPLTTISMREQEVLSEPEMIPYGGGGGGGGGESEEDRPQTVGVERSKLGATMPGGSLLPLFVQLSLPSPVAEARDPLLEVNSNTTSGPTTPTPNPGLSPIHLE</sequence>
<dbReference type="SUPFAM" id="SSF109993">
    <property type="entry name" value="VPS9 domain"/>
    <property type="match status" value="1"/>
</dbReference>
<feature type="compositionally biased region" description="Low complexity" evidence="2">
    <location>
        <begin position="1136"/>
        <end position="1150"/>
    </location>
</feature>
<dbReference type="GO" id="GO:0005886">
    <property type="term" value="C:plasma membrane"/>
    <property type="evidence" value="ECO:0007669"/>
    <property type="project" value="TreeGrafter"/>
</dbReference>
<dbReference type="InterPro" id="IPR037191">
    <property type="entry name" value="VPS9_dom_sf"/>
</dbReference>
<feature type="region of interest" description="Disordered" evidence="2">
    <location>
        <begin position="1"/>
        <end position="58"/>
    </location>
</feature>
<feature type="region of interest" description="Disordered" evidence="2">
    <location>
        <begin position="1342"/>
        <end position="1370"/>
    </location>
</feature>
<comment type="similarity">
    <text evidence="1">Belongs to the UPF0507 family.</text>
</comment>
<dbReference type="PROSITE" id="PS51205">
    <property type="entry name" value="VPS9"/>
    <property type="match status" value="1"/>
</dbReference>
<feature type="compositionally biased region" description="Polar residues" evidence="2">
    <location>
        <begin position="47"/>
        <end position="58"/>
    </location>
</feature>
<proteinExistence type="inferred from homology"/>
<feature type="compositionally biased region" description="Low complexity" evidence="2">
    <location>
        <begin position="1161"/>
        <end position="1177"/>
    </location>
</feature>
<feature type="domain" description="VPS9" evidence="3">
    <location>
        <begin position="557"/>
        <end position="718"/>
    </location>
</feature>
<dbReference type="GO" id="GO:0005085">
    <property type="term" value="F:guanyl-nucleotide exchange factor activity"/>
    <property type="evidence" value="ECO:0007669"/>
    <property type="project" value="TreeGrafter"/>
</dbReference>
<feature type="compositionally biased region" description="Low complexity" evidence="2">
    <location>
        <begin position="1197"/>
        <end position="1209"/>
    </location>
</feature>
<dbReference type="PANTHER" id="PTHR24170">
    <property type="entry name" value="ANKYRIN REPEAT DOMAIN-CONTAINING PROTEIN 27"/>
    <property type="match status" value="1"/>
</dbReference>
<feature type="region of interest" description="Disordered" evidence="2">
    <location>
        <begin position="345"/>
        <end position="374"/>
    </location>
</feature>
<evidence type="ECO:0000259" key="3">
    <source>
        <dbReference type="PROSITE" id="PS51205"/>
    </source>
</evidence>
<protein>
    <recommendedName>
        <fullName evidence="3">VPS9 domain-containing protein</fullName>
    </recommendedName>
</protein>
<dbReference type="PANTHER" id="PTHR24170:SF1">
    <property type="entry name" value="DOMAIN PROTEIN, PUTATIVE (AFU_ORTHOLOGUE AFUA_1G09870)-RELATED"/>
    <property type="match status" value="1"/>
</dbReference>
<accession>A0A5C3EJ58</accession>
<feature type="compositionally biased region" description="Low complexity" evidence="2">
    <location>
        <begin position="1052"/>
        <end position="1062"/>
    </location>
</feature>
<dbReference type="GO" id="GO:0005769">
    <property type="term" value="C:early endosome"/>
    <property type="evidence" value="ECO:0007669"/>
    <property type="project" value="TreeGrafter"/>
</dbReference>
<feature type="region of interest" description="Disordered" evidence="2">
    <location>
        <begin position="1285"/>
        <end position="1318"/>
    </location>
</feature>
<feature type="region of interest" description="Disordered" evidence="2">
    <location>
        <begin position="726"/>
        <end position="800"/>
    </location>
</feature>
<feature type="compositionally biased region" description="Polar residues" evidence="2">
    <location>
        <begin position="1151"/>
        <end position="1160"/>
    </location>
</feature>
<feature type="region of interest" description="Disordered" evidence="2">
    <location>
        <begin position="1080"/>
        <end position="1271"/>
    </location>
</feature>
<feature type="compositionally biased region" description="Low complexity" evidence="2">
    <location>
        <begin position="955"/>
        <end position="975"/>
    </location>
</feature>
<dbReference type="GO" id="GO:0005770">
    <property type="term" value="C:late endosome"/>
    <property type="evidence" value="ECO:0007669"/>
    <property type="project" value="TreeGrafter"/>
</dbReference>
<dbReference type="Gene3D" id="1.20.1050.80">
    <property type="entry name" value="VPS9 domain"/>
    <property type="match status" value="1"/>
</dbReference>
<feature type="region of interest" description="Disordered" evidence="2">
    <location>
        <begin position="895"/>
        <end position="1001"/>
    </location>
</feature>
<evidence type="ECO:0000313" key="5">
    <source>
        <dbReference type="Proteomes" id="UP000324022"/>
    </source>
</evidence>
<evidence type="ECO:0000256" key="1">
    <source>
        <dbReference type="ARBA" id="ARBA00007428"/>
    </source>
</evidence>
<dbReference type="Pfam" id="PF02204">
    <property type="entry name" value="VPS9"/>
    <property type="match status" value="1"/>
</dbReference>
<dbReference type="GO" id="GO:0000149">
    <property type="term" value="F:SNARE binding"/>
    <property type="evidence" value="ECO:0007669"/>
    <property type="project" value="TreeGrafter"/>
</dbReference>
<feature type="compositionally biased region" description="Polar residues" evidence="2">
    <location>
        <begin position="939"/>
        <end position="949"/>
    </location>
</feature>
<dbReference type="GO" id="GO:0045022">
    <property type="term" value="P:early endosome to late endosome transport"/>
    <property type="evidence" value="ECO:0007669"/>
    <property type="project" value="TreeGrafter"/>
</dbReference>
<dbReference type="InterPro" id="IPR003123">
    <property type="entry name" value="VPS9"/>
</dbReference>
<evidence type="ECO:0000256" key="2">
    <source>
        <dbReference type="SAM" id="MobiDB-lite"/>
    </source>
</evidence>
<feature type="compositionally biased region" description="Polar residues" evidence="2">
    <location>
        <begin position="746"/>
        <end position="786"/>
    </location>
</feature>
<dbReference type="GO" id="GO:0097422">
    <property type="term" value="C:tubular endosome"/>
    <property type="evidence" value="ECO:0007669"/>
    <property type="project" value="TreeGrafter"/>
</dbReference>
<dbReference type="GO" id="GO:0030133">
    <property type="term" value="C:transport vesicle"/>
    <property type="evidence" value="ECO:0007669"/>
    <property type="project" value="TreeGrafter"/>
</dbReference>
<feature type="compositionally biased region" description="Low complexity" evidence="2">
    <location>
        <begin position="1255"/>
        <end position="1271"/>
    </location>
</feature>
<gene>
    <name evidence="4" type="ORF">UTRI_04724_B</name>
</gene>
<feature type="compositionally biased region" description="Low complexity" evidence="2">
    <location>
        <begin position="1080"/>
        <end position="1094"/>
    </location>
</feature>
<feature type="compositionally biased region" description="Gly residues" evidence="2">
    <location>
        <begin position="1289"/>
        <end position="1298"/>
    </location>
</feature>
<dbReference type="InterPro" id="IPR051248">
    <property type="entry name" value="UPF0507/Ank_repeat_27"/>
</dbReference>
<name>A0A5C3EJ58_9BASI</name>